<protein>
    <recommendedName>
        <fullName evidence="5">PARP1-like PADR1 domain-containing protein</fullName>
    </recommendedName>
</protein>
<evidence type="ECO:0000256" key="2">
    <source>
        <dbReference type="ARBA" id="ARBA00022679"/>
    </source>
</evidence>
<keyword evidence="3" id="KW-0520">NAD</keyword>
<dbReference type="InterPro" id="IPR012982">
    <property type="entry name" value="PARP1-like_PADR1_Zn_ribbon"/>
</dbReference>
<dbReference type="GO" id="GO:0008270">
    <property type="term" value="F:zinc ion binding"/>
    <property type="evidence" value="ECO:0007669"/>
    <property type="project" value="InterPro"/>
</dbReference>
<dbReference type="Gene3D" id="3.90.640.80">
    <property type="match status" value="1"/>
</dbReference>
<dbReference type="SMART" id="SM01335">
    <property type="entry name" value="PADR1"/>
    <property type="match status" value="1"/>
</dbReference>
<dbReference type="Proteomes" id="UP000593564">
    <property type="component" value="Unassembled WGS sequence"/>
</dbReference>
<comment type="caution">
    <text evidence="6">The sequence shown here is derived from an EMBL/GenBank/DDBJ whole genome shotgun (WGS) entry which is preliminary data.</text>
</comment>
<reference evidence="7" key="1">
    <citation type="journal article" date="2020" name="Nat. Commun.">
        <title>Genome assembly of wild tea tree DASZ reveals pedigree and selection history of tea varieties.</title>
        <authorList>
            <person name="Zhang W."/>
            <person name="Zhang Y."/>
            <person name="Qiu H."/>
            <person name="Guo Y."/>
            <person name="Wan H."/>
            <person name="Zhang X."/>
            <person name="Scossa F."/>
            <person name="Alseekh S."/>
            <person name="Zhang Q."/>
            <person name="Wang P."/>
            <person name="Xu L."/>
            <person name="Schmidt M.H."/>
            <person name="Jia X."/>
            <person name="Li D."/>
            <person name="Zhu A."/>
            <person name="Guo F."/>
            <person name="Chen W."/>
            <person name="Ni D."/>
            <person name="Usadel B."/>
            <person name="Fernie A.R."/>
            <person name="Wen W."/>
        </authorList>
    </citation>
    <scope>NUCLEOTIDE SEQUENCE [LARGE SCALE GENOMIC DNA]</scope>
    <source>
        <strain evidence="7">cv. G240</strain>
    </source>
</reference>
<dbReference type="AlphaFoldDB" id="A0A7J7FTY7"/>
<dbReference type="Pfam" id="PF08063">
    <property type="entry name" value="Zn_ribbon_PADR1"/>
    <property type="match status" value="1"/>
</dbReference>
<dbReference type="GO" id="GO:0005730">
    <property type="term" value="C:nucleolus"/>
    <property type="evidence" value="ECO:0007669"/>
    <property type="project" value="TreeGrafter"/>
</dbReference>
<reference evidence="6 7" key="2">
    <citation type="submission" date="2020-07" db="EMBL/GenBank/DDBJ databases">
        <title>Genome assembly of wild tea tree DASZ reveals pedigree and selection history of tea varieties.</title>
        <authorList>
            <person name="Zhang W."/>
        </authorList>
    </citation>
    <scope>NUCLEOTIDE SEQUENCE [LARGE SCALE GENOMIC DNA]</scope>
    <source>
        <strain evidence="7">cv. G240</strain>
        <tissue evidence="6">Leaf</tissue>
    </source>
</reference>
<proteinExistence type="predicted"/>
<keyword evidence="1" id="KW-0328">Glycosyltransferase</keyword>
<feature type="compositionally biased region" description="Polar residues" evidence="4">
    <location>
        <begin position="23"/>
        <end position="34"/>
    </location>
</feature>
<keyword evidence="7" id="KW-1185">Reference proteome</keyword>
<gene>
    <name evidence="6" type="ORF">HYC85_031359</name>
</gene>
<organism evidence="6 7">
    <name type="scientific">Camellia sinensis</name>
    <name type="common">Tea plant</name>
    <name type="synonym">Thea sinensis</name>
    <dbReference type="NCBI Taxonomy" id="4442"/>
    <lineage>
        <taxon>Eukaryota</taxon>
        <taxon>Viridiplantae</taxon>
        <taxon>Streptophyta</taxon>
        <taxon>Embryophyta</taxon>
        <taxon>Tracheophyta</taxon>
        <taxon>Spermatophyta</taxon>
        <taxon>Magnoliopsida</taxon>
        <taxon>eudicotyledons</taxon>
        <taxon>Gunneridae</taxon>
        <taxon>Pentapetalae</taxon>
        <taxon>asterids</taxon>
        <taxon>Ericales</taxon>
        <taxon>Theaceae</taxon>
        <taxon>Camellia</taxon>
    </lineage>
</organism>
<evidence type="ECO:0000256" key="1">
    <source>
        <dbReference type="ARBA" id="ARBA00022676"/>
    </source>
</evidence>
<feature type="domain" description="PARP1-like PADR1" evidence="5">
    <location>
        <begin position="165"/>
        <end position="203"/>
    </location>
</feature>
<evidence type="ECO:0000313" key="6">
    <source>
        <dbReference type="EMBL" id="KAF5930486.1"/>
    </source>
</evidence>
<feature type="region of interest" description="Disordered" evidence="4">
    <location>
        <begin position="20"/>
        <end position="42"/>
    </location>
</feature>
<accession>A0A7J7FTY7</accession>
<dbReference type="GO" id="GO:0070212">
    <property type="term" value="P:protein poly-ADP-ribosylation"/>
    <property type="evidence" value="ECO:0007669"/>
    <property type="project" value="TreeGrafter"/>
</dbReference>
<dbReference type="GO" id="GO:0006302">
    <property type="term" value="P:double-strand break repair"/>
    <property type="evidence" value="ECO:0007669"/>
    <property type="project" value="TreeGrafter"/>
</dbReference>
<dbReference type="GO" id="GO:1990404">
    <property type="term" value="F:NAD+-protein mono-ADP-ribosyltransferase activity"/>
    <property type="evidence" value="ECO:0007669"/>
    <property type="project" value="TreeGrafter"/>
</dbReference>
<dbReference type="InterPro" id="IPR050800">
    <property type="entry name" value="ARTD/PARP"/>
</dbReference>
<dbReference type="EMBL" id="JACBKZ010000015">
    <property type="protein sequence ID" value="KAF5930486.1"/>
    <property type="molecule type" value="Genomic_DNA"/>
</dbReference>
<dbReference type="PROSITE" id="PS52007">
    <property type="entry name" value="PADR1"/>
    <property type="match status" value="1"/>
</dbReference>
<evidence type="ECO:0000256" key="4">
    <source>
        <dbReference type="SAM" id="MobiDB-lite"/>
    </source>
</evidence>
<dbReference type="PANTHER" id="PTHR10459:SF80">
    <property type="entry name" value="POLY [ADP-RIBOSE] POLYMERASE 1"/>
    <property type="match status" value="1"/>
</dbReference>
<dbReference type="PANTHER" id="PTHR10459">
    <property type="entry name" value="DNA LIGASE"/>
    <property type="match status" value="1"/>
</dbReference>
<dbReference type="GO" id="GO:0003950">
    <property type="term" value="F:NAD+ poly-ADP-ribosyltransferase activity"/>
    <property type="evidence" value="ECO:0007669"/>
    <property type="project" value="TreeGrafter"/>
</dbReference>
<sequence>MAKPWKAEYAKPVRLSCNAKAARTTSTKRGSDSGSGLGRWFNPPNSTRFMPVLSVYTKSEGQGSKGLAWHHANCFMELSPTNLLGWESLPAFDQAAALALVKTVLSSTKGGTKVELQEDIESSNGGAKHKRAATGDQKSKIAKSDAVLIISIHYLFSADGMLFGALGRCPLCSGRLRYSGGMYRCHGYPSAWSKCSYSTTEPECVKGKWKIPEESSNDYLCKVKKSSRILPLPSSNVPRGGWKYLSLERTIWLIVSKDKKLPFDLYTIEAIREESSMVTVKVKGRSAVLESSGLQNSGPHP</sequence>
<keyword evidence="2" id="KW-0808">Transferase</keyword>
<name>A0A7J7FTY7_CAMSI</name>
<evidence type="ECO:0000259" key="5">
    <source>
        <dbReference type="Pfam" id="PF08063"/>
    </source>
</evidence>
<evidence type="ECO:0000256" key="3">
    <source>
        <dbReference type="ARBA" id="ARBA00023027"/>
    </source>
</evidence>
<evidence type="ECO:0000313" key="7">
    <source>
        <dbReference type="Proteomes" id="UP000593564"/>
    </source>
</evidence>